<comment type="caution">
    <text evidence="2">The sequence shown here is derived from an EMBL/GenBank/DDBJ whole genome shotgun (WGS) entry which is preliminary data.</text>
</comment>
<protein>
    <submittedName>
        <fullName evidence="2">Uncharacterized protein</fullName>
    </submittedName>
</protein>
<evidence type="ECO:0000313" key="3">
    <source>
        <dbReference type="Proteomes" id="UP000187209"/>
    </source>
</evidence>
<name>A0A1R2AQN8_9CILI</name>
<feature type="region of interest" description="Disordered" evidence="1">
    <location>
        <begin position="133"/>
        <end position="152"/>
    </location>
</feature>
<evidence type="ECO:0000256" key="1">
    <source>
        <dbReference type="SAM" id="MobiDB-lite"/>
    </source>
</evidence>
<accession>A0A1R2AQN8</accession>
<gene>
    <name evidence="2" type="ORF">SteCoe_36337</name>
</gene>
<reference evidence="2 3" key="1">
    <citation type="submission" date="2016-11" db="EMBL/GenBank/DDBJ databases">
        <title>The macronuclear genome of Stentor coeruleus: a giant cell with tiny introns.</title>
        <authorList>
            <person name="Slabodnick M."/>
            <person name="Ruby J.G."/>
            <person name="Reiff S.B."/>
            <person name="Swart E.C."/>
            <person name="Gosai S."/>
            <person name="Prabakaran S."/>
            <person name="Witkowska E."/>
            <person name="Larue G.E."/>
            <person name="Fisher S."/>
            <person name="Freeman R.M."/>
            <person name="Gunawardena J."/>
            <person name="Chu W."/>
            <person name="Stover N.A."/>
            <person name="Gregory B.D."/>
            <person name="Nowacki M."/>
            <person name="Derisi J."/>
            <person name="Roy S.W."/>
            <person name="Marshall W.F."/>
            <person name="Sood P."/>
        </authorList>
    </citation>
    <scope>NUCLEOTIDE SEQUENCE [LARGE SCALE GENOMIC DNA]</scope>
    <source>
        <strain evidence="2">WM001</strain>
    </source>
</reference>
<keyword evidence="3" id="KW-1185">Reference proteome</keyword>
<dbReference type="EMBL" id="MPUH01001649">
    <property type="protein sequence ID" value="OMJ66720.1"/>
    <property type="molecule type" value="Genomic_DNA"/>
</dbReference>
<dbReference type="Proteomes" id="UP000187209">
    <property type="component" value="Unassembled WGS sequence"/>
</dbReference>
<dbReference type="AlphaFoldDB" id="A0A1R2AQN8"/>
<sequence>MSTIKHSSASINRQKSEELKSSANKILTKITNSAKFKTIFNKRPISTINSKNIKSSLGLYNISPDSFKFVRKKIKFDGTYRKIVGIKSRRMPIPLSPKQLERELMNKDERNLMDSLLIDHRKYSEELATRMNLTMSSPSRSPHKKSSFLLRY</sequence>
<proteinExistence type="predicted"/>
<evidence type="ECO:0000313" key="2">
    <source>
        <dbReference type="EMBL" id="OMJ66720.1"/>
    </source>
</evidence>
<organism evidence="2 3">
    <name type="scientific">Stentor coeruleus</name>
    <dbReference type="NCBI Taxonomy" id="5963"/>
    <lineage>
        <taxon>Eukaryota</taxon>
        <taxon>Sar</taxon>
        <taxon>Alveolata</taxon>
        <taxon>Ciliophora</taxon>
        <taxon>Postciliodesmatophora</taxon>
        <taxon>Heterotrichea</taxon>
        <taxon>Heterotrichida</taxon>
        <taxon>Stentoridae</taxon>
        <taxon>Stentor</taxon>
    </lineage>
</organism>